<name>A0A9P7V737_9ASCO</name>
<reference evidence="1" key="1">
    <citation type="submission" date="2021-03" db="EMBL/GenBank/DDBJ databases">
        <authorList>
            <person name="Palmer J.M."/>
        </authorList>
    </citation>
    <scope>NUCLEOTIDE SEQUENCE</scope>
    <source>
        <strain evidence="1">ARV_011</strain>
    </source>
</reference>
<keyword evidence="2" id="KW-1185">Reference proteome</keyword>
<gene>
    <name evidence="1" type="ORF">KQ657_001694</name>
</gene>
<sequence length="814" mass="94696">MAIRLSRIPLSQRPGTYRVTVHDICQLRPRRNLYKTPPRDASSSYEAWIEKSSSGTRNSPAPATAPESHLHLASLTLASAFLFMKRLPKVRYHIPKEIEIDDLNGELTQNVLRFASVGDYSLISTLLTKALEEKNLIVHPDIITQLFDKFTSNEPVRYCLPLEEEIEVPLYTHSPNASSPYYDYIYIRIPHLFDICKLYENFMFESQVFQDNYARFCYHLDNSEVMQQLIYVYLNNNKIYTPKTLCYFLATSIRTFDIEYAKTLYETLISRGKGLQSEVLNTVIYNLIKAGSIFENLGYVFSIWIANSSKCQLPDAKTMALLLQQYYKFGQEDEVKLMMDMVESIGVSDHFLIQAVSLQAKISLREPGRFRKTVTKEDLVEFDEICRSTEDDKESLRALHYSFLEYFSIRLDMKVIQFLLMSMKRYNITLDDTFYRIISDYYSQRGKFSPHFALLKKAAESGLPYDDIFVQHLFASFVRAYPYMAYDFSTNFHAWLDRSELSGDSKAKIQKHTKIQLLESQLCPYNLARNKLKSKKYSASWASIEWKRTHSKRKFKSYKDQIDFRMNEGLKELINKGVRPEASVLLTTFKRLNQKFRVDILEILKGFRMYLTADSFDIYNYQLPDSTAKLKQYFEVGHQLRLNSRNLLTLCRICLNNKLYDEARTLLLLVKPEELDDRSYMVRLTLELSLAVRERDFSSVINVINAFPVNEVILSPYIAKQCGYVERRISRLIEKHKCKLLHLSTTTPEENTNDGSKNVQQDLVDWEMAAKAHARINGLLGDIDARLAQDALDVHEEVTSMMSFLDNWISSTSK</sequence>
<evidence type="ECO:0000313" key="2">
    <source>
        <dbReference type="Proteomes" id="UP000790833"/>
    </source>
</evidence>
<protein>
    <submittedName>
        <fullName evidence="1">Uncharacterized protein</fullName>
    </submittedName>
</protein>
<dbReference type="GeneID" id="66115068"/>
<proteinExistence type="predicted"/>
<dbReference type="InterPro" id="IPR011990">
    <property type="entry name" value="TPR-like_helical_dom_sf"/>
</dbReference>
<dbReference type="AlphaFoldDB" id="A0A9P7V737"/>
<dbReference type="OrthoDB" id="4015271at2759"/>
<comment type="caution">
    <text evidence="1">The sequence shown here is derived from an EMBL/GenBank/DDBJ whole genome shotgun (WGS) entry which is preliminary data.</text>
</comment>
<dbReference type="RefSeq" id="XP_043048144.1">
    <property type="nucleotide sequence ID" value="XM_043192480.1"/>
</dbReference>
<evidence type="ECO:0000313" key="1">
    <source>
        <dbReference type="EMBL" id="KAG7192594.1"/>
    </source>
</evidence>
<dbReference type="Proteomes" id="UP000790833">
    <property type="component" value="Unassembled WGS sequence"/>
</dbReference>
<accession>A0A9P7V737</accession>
<organism evidence="1 2">
    <name type="scientific">Scheffersomyces spartinae</name>
    <dbReference type="NCBI Taxonomy" id="45513"/>
    <lineage>
        <taxon>Eukaryota</taxon>
        <taxon>Fungi</taxon>
        <taxon>Dikarya</taxon>
        <taxon>Ascomycota</taxon>
        <taxon>Saccharomycotina</taxon>
        <taxon>Pichiomycetes</taxon>
        <taxon>Debaryomycetaceae</taxon>
        <taxon>Scheffersomyces</taxon>
    </lineage>
</organism>
<dbReference type="EMBL" id="JAHMUF010000017">
    <property type="protein sequence ID" value="KAG7192594.1"/>
    <property type="molecule type" value="Genomic_DNA"/>
</dbReference>
<dbReference type="Gene3D" id="1.25.40.10">
    <property type="entry name" value="Tetratricopeptide repeat domain"/>
    <property type="match status" value="1"/>
</dbReference>